<keyword evidence="3" id="KW-1185">Reference proteome</keyword>
<evidence type="ECO:0000259" key="1">
    <source>
        <dbReference type="PROSITE" id="PS50043"/>
    </source>
</evidence>
<protein>
    <submittedName>
        <fullName evidence="2">LuxR C-terminal-related transcriptional regulator</fullName>
    </submittedName>
</protein>
<dbReference type="PANTHER" id="PTHR34293">
    <property type="entry name" value="HTH-TYPE TRANSCRIPTIONAL REGULATOR TRMBL2"/>
    <property type="match status" value="1"/>
</dbReference>
<dbReference type="RefSeq" id="WP_221023662.1">
    <property type="nucleotide sequence ID" value="NZ_JAIEZQ010000001.1"/>
</dbReference>
<dbReference type="Gene3D" id="1.10.10.10">
    <property type="entry name" value="Winged helix-like DNA-binding domain superfamily/Winged helix DNA-binding domain"/>
    <property type="match status" value="2"/>
</dbReference>
<feature type="domain" description="HTH luxR-type" evidence="1">
    <location>
        <begin position="265"/>
        <end position="329"/>
    </location>
</feature>
<dbReference type="PANTHER" id="PTHR34293:SF1">
    <property type="entry name" value="HTH-TYPE TRANSCRIPTIONAL REGULATOR TRMBL2"/>
    <property type="match status" value="1"/>
</dbReference>
<accession>A0ABS7RFW6</accession>
<evidence type="ECO:0000313" key="2">
    <source>
        <dbReference type="EMBL" id="MBY9073919.1"/>
    </source>
</evidence>
<dbReference type="SMART" id="SM00421">
    <property type="entry name" value="HTH_LUXR"/>
    <property type="match status" value="1"/>
</dbReference>
<dbReference type="InterPro" id="IPR016032">
    <property type="entry name" value="Sig_transdc_resp-reg_C-effctor"/>
</dbReference>
<dbReference type="InterPro" id="IPR051797">
    <property type="entry name" value="TrmB-like"/>
</dbReference>
<reference evidence="2 3" key="1">
    <citation type="submission" date="2021-08" db="EMBL/GenBank/DDBJ databases">
        <title>Nocardioides bacterium WL0053 sp. nov., isolated from the sediment.</title>
        <authorList>
            <person name="Wang L."/>
            <person name="Zhang D."/>
            <person name="Zhang A."/>
        </authorList>
    </citation>
    <scope>NUCLEOTIDE SEQUENCE [LARGE SCALE GENOMIC DNA]</scope>
    <source>
        <strain evidence="2 3">WL0053</strain>
    </source>
</reference>
<dbReference type="InterPro" id="IPR000792">
    <property type="entry name" value="Tscrpt_reg_LuxR_C"/>
</dbReference>
<evidence type="ECO:0000313" key="3">
    <source>
        <dbReference type="Proteomes" id="UP000754710"/>
    </source>
</evidence>
<gene>
    <name evidence="2" type="ORF">K1X13_03695</name>
</gene>
<dbReference type="Pfam" id="PF00196">
    <property type="entry name" value="GerE"/>
    <property type="match status" value="1"/>
</dbReference>
<dbReference type="Proteomes" id="UP000754710">
    <property type="component" value="Unassembled WGS sequence"/>
</dbReference>
<comment type="caution">
    <text evidence="2">The sequence shown here is derived from an EMBL/GenBank/DDBJ whole genome shotgun (WGS) entry which is preliminary data.</text>
</comment>
<dbReference type="PROSITE" id="PS50043">
    <property type="entry name" value="HTH_LUXR_2"/>
    <property type="match status" value="1"/>
</dbReference>
<dbReference type="InterPro" id="IPR036388">
    <property type="entry name" value="WH-like_DNA-bd_sf"/>
</dbReference>
<dbReference type="EMBL" id="JAIEZQ010000001">
    <property type="protein sequence ID" value="MBY9073919.1"/>
    <property type="molecule type" value="Genomic_DNA"/>
</dbReference>
<proteinExistence type="predicted"/>
<dbReference type="SUPFAM" id="SSF46894">
    <property type="entry name" value="C-terminal effector domain of the bipartite response regulators"/>
    <property type="match status" value="1"/>
</dbReference>
<sequence length="331" mass="35628">MAANGGTTSPLTFLGLQPDDEVTYRLLLSRPGATVQEVAELLGLSGADTGRTLARLGSAGMLAVAGGRVEPVSPDEALGRLVTDEARRLQGAAAQLEAVRAMLPSLMADHLAAQSHVQKPVDIQATEGGDVVALIRSLSDASTGDLLWLRPDQWRLPVTTEIDDWVRQLVKGGRTSRAIYPARALELAPEVVRARAEAGEHVRILASVPCRLSVMGTTAALIPDRWGERTSRRLVVREHSVIGAFTALFELLWERAVPVPGLDDDADGPAAPDHRRLLLHQLAGGAKDEQIARALGLSLRTVRRRVSDIMDELGVESRFQAGVEAVRRGWL</sequence>
<organism evidence="2 3">
    <name type="scientific">Nocardioides jiangsuensis</name>
    <dbReference type="NCBI Taxonomy" id="2866161"/>
    <lineage>
        <taxon>Bacteria</taxon>
        <taxon>Bacillati</taxon>
        <taxon>Actinomycetota</taxon>
        <taxon>Actinomycetes</taxon>
        <taxon>Propionibacteriales</taxon>
        <taxon>Nocardioidaceae</taxon>
        <taxon>Nocardioides</taxon>
    </lineage>
</organism>
<dbReference type="CDD" id="cd06170">
    <property type="entry name" value="LuxR_C_like"/>
    <property type="match status" value="1"/>
</dbReference>
<name>A0ABS7RFW6_9ACTN</name>